<dbReference type="Pfam" id="PF11121">
    <property type="entry name" value="DUF2639"/>
    <property type="match status" value="1"/>
</dbReference>
<sequence length="42" mass="5045">MHIGSKGWLICELKKEGIRYYEGKKLELYKTHVLINLLNRKK</sequence>
<dbReference type="InterPro" id="IPR022580">
    <property type="entry name" value="DUF2639"/>
</dbReference>
<dbReference type="Proteomes" id="UP001597214">
    <property type="component" value="Unassembled WGS sequence"/>
</dbReference>
<reference evidence="2" key="1">
    <citation type="journal article" date="2019" name="Int. J. Syst. Evol. Microbiol.">
        <title>The Global Catalogue of Microorganisms (GCM) 10K type strain sequencing project: providing services to taxonomists for standard genome sequencing and annotation.</title>
        <authorList>
            <consortium name="The Broad Institute Genomics Platform"/>
            <consortium name="The Broad Institute Genome Sequencing Center for Infectious Disease"/>
            <person name="Wu L."/>
            <person name="Ma J."/>
        </authorList>
    </citation>
    <scope>NUCLEOTIDE SEQUENCE [LARGE SCALE GENOMIC DNA]</scope>
    <source>
        <strain evidence="2">CCUG 49339</strain>
    </source>
</reference>
<name>A0ABW4LSD0_9BACI</name>
<keyword evidence="2" id="KW-1185">Reference proteome</keyword>
<organism evidence="1 2">
    <name type="scientific">Bacillus salitolerans</name>
    <dbReference type="NCBI Taxonomy" id="1437434"/>
    <lineage>
        <taxon>Bacteria</taxon>
        <taxon>Bacillati</taxon>
        <taxon>Bacillota</taxon>
        <taxon>Bacilli</taxon>
        <taxon>Bacillales</taxon>
        <taxon>Bacillaceae</taxon>
        <taxon>Bacillus</taxon>
    </lineage>
</organism>
<accession>A0ABW4LSD0</accession>
<proteinExistence type="predicted"/>
<dbReference type="EMBL" id="JBHUEM010000028">
    <property type="protein sequence ID" value="MFD1737977.1"/>
    <property type="molecule type" value="Genomic_DNA"/>
</dbReference>
<dbReference type="RefSeq" id="WP_377929196.1">
    <property type="nucleotide sequence ID" value="NZ_JBHUEM010000028.1"/>
</dbReference>
<evidence type="ECO:0000313" key="2">
    <source>
        <dbReference type="Proteomes" id="UP001597214"/>
    </source>
</evidence>
<evidence type="ECO:0000313" key="1">
    <source>
        <dbReference type="EMBL" id="MFD1737977.1"/>
    </source>
</evidence>
<comment type="caution">
    <text evidence="1">The sequence shown here is derived from an EMBL/GenBank/DDBJ whole genome shotgun (WGS) entry which is preliminary data.</text>
</comment>
<gene>
    <name evidence="1" type="ORF">ACFSCX_15680</name>
</gene>
<protein>
    <submittedName>
        <fullName evidence="1">DUF2639 domain-containing protein</fullName>
    </submittedName>
</protein>